<gene>
    <name evidence="7" type="ORF">I0K15_00600</name>
</gene>
<evidence type="ECO:0000256" key="1">
    <source>
        <dbReference type="ARBA" id="ARBA00004651"/>
    </source>
</evidence>
<evidence type="ECO:0000313" key="7">
    <source>
        <dbReference type="EMBL" id="QPH54312.1"/>
    </source>
</evidence>
<proteinExistence type="predicted"/>
<dbReference type="InterPro" id="IPR043428">
    <property type="entry name" value="LivM-like"/>
</dbReference>
<keyword evidence="4 6" id="KW-1133">Transmembrane helix</keyword>
<dbReference type="GO" id="GO:0005886">
    <property type="term" value="C:plasma membrane"/>
    <property type="evidence" value="ECO:0007669"/>
    <property type="project" value="UniProtKB-SubCell"/>
</dbReference>
<dbReference type="CDD" id="cd06581">
    <property type="entry name" value="TM_PBP1_LivM_like"/>
    <property type="match status" value="1"/>
</dbReference>
<feature type="transmembrane region" description="Helical" evidence="6">
    <location>
        <begin position="70"/>
        <end position="89"/>
    </location>
</feature>
<feature type="transmembrane region" description="Helical" evidence="6">
    <location>
        <begin position="173"/>
        <end position="192"/>
    </location>
</feature>
<organism evidence="7 8">
    <name type="scientific">Pontivivens ytuae</name>
    <dbReference type="NCBI Taxonomy" id="2789856"/>
    <lineage>
        <taxon>Bacteria</taxon>
        <taxon>Pseudomonadati</taxon>
        <taxon>Pseudomonadota</taxon>
        <taxon>Alphaproteobacteria</taxon>
        <taxon>Rhodobacterales</taxon>
        <taxon>Paracoccaceae</taxon>
        <taxon>Pontivivens</taxon>
    </lineage>
</organism>
<dbReference type="PANTHER" id="PTHR30482:SF20">
    <property type="entry name" value="HIGH-AFFINITY BRANCHED-CHAIN AMINO ACID TRANSPORT SYSTEM PERMEASE PROTEIN LIVM"/>
    <property type="match status" value="1"/>
</dbReference>
<dbReference type="RefSeq" id="WP_196103521.1">
    <property type="nucleotide sequence ID" value="NZ_CP064942.1"/>
</dbReference>
<keyword evidence="5 6" id="KW-0472">Membrane</keyword>
<dbReference type="Pfam" id="PF02653">
    <property type="entry name" value="BPD_transp_2"/>
    <property type="match status" value="1"/>
</dbReference>
<feature type="transmembrane region" description="Helical" evidence="6">
    <location>
        <begin position="249"/>
        <end position="269"/>
    </location>
</feature>
<sequence>MRVHFKKSYDEDIRLFEDWRRAAKYGVLIALMTALPFLISDYILGEVTLVLVWCIAGMGLMILAGHTGQVSLGHAAFMAIGAFSNLWFMSQGMHFLIALPLAAIFTGVIGAVIALPILRLSGIYLAIATLALSIIVEDIAIVAEPYTGGVAGVFAPPIEMFGLTIDRYGSPKAFYWMCLICVVVVTLGYANLLRSATGRSFLAVRDSEVSARALGVNVTRTKALAFGLSCAVTGLAGALYAHFIQIVNYESFLILISITLVLQVVIGGLGSIHGAFFGAIVVGLLPQGIAILRDFLQGSVGIDISAYPGIDTAVFAAIIVAIVIYEPLGLYGFYMKLKAQWQLFPLARRDMFRRSKSYLKTERMR</sequence>
<feature type="transmembrane region" description="Helical" evidence="6">
    <location>
        <begin position="45"/>
        <end position="63"/>
    </location>
</feature>
<feature type="transmembrane region" description="Helical" evidence="6">
    <location>
        <begin position="21"/>
        <end position="39"/>
    </location>
</feature>
<dbReference type="EMBL" id="CP064942">
    <property type="protein sequence ID" value="QPH54312.1"/>
    <property type="molecule type" value="Genomic_DNA"/>
</dbReference>
<keyword evidence="2" id="KW-1003">Cell membrane</keyword>
<accession>A0A7S9LSA2</accession>
<keyword evidence="3 6" id="KW-0812">Transmembrane</keyword>
<evidence type="ECO:0000256" key="5">
    <source>
        <dbReference type="ARBA" id="ARBA00023136"/>
    </source>
</evidence>
<dbReference type="PANTHER" id="PTHR30482">
    <property type="entry name" value="HIGH-AFFINITY BRANCHED-CHAIN AMINO ACID TRANSPORT SYSTEM PERMEASE"/>
    <property type="match status" value="1"/>
</dbReference>
<evidence type="ECO:0000313" key="8">
    <source>
        <dbReference type="Proteomes" id="UP000594800"/>
    </source>
</evidence>
<feature type="transmembrane region" description="Helical" evidence="6">
    <location>
        <begin position="313"/>
        <end position="334"/>
    </location>
</feature>
<evidence type="ECO:0000256" key="6">
    <source>
        <dbReference type="SAM" id="Phobius"/>
    </source>
</evidence>
<dbReference type="Proteomes" id="UP000594800">
    <property type="component" value="Chromosome"/>
</dbReference>
<feature type="transmembrane region" description="Helical" evidence="6">
    <location>
        <begin position="276"/>
        <end position="293"/>
    </location>
</feature>
<protein>
    <submittedName>
        <fullName evidence="7">Branched-chain amino acid ABC transporter permease</fullName>
    </submittedName>
</protein>
<feature type="transmembrane region" description="Helical" evidence="6">
    <location>
        <begin position="122"/>
        <end position="143"/>
    </location>
</feature>
<comment type="subcellular location">
    <subcellularLocation>
        <location evidence="1">Cell membrane</location>
        <topology evidence="1">Multi-pass membrane protein</topology>
    </subcellularLocation>
</comment>
<feature type="transmembrane region" description="Helical" evidence="6">
    <location>
        <begin position="95"/>
        <end position="115"/>
    </location>
</feature>
<evidence type="ECO:0000256" key="4">
    <source>
        <dbReference type="ARBA" id="ARBA00022989"/>
    </source>
</evidence>
<reference evidence="7 8" key="1">
    <citation type="submission" date="2020-11" db="EMBL/GenBank/DDBJ databases">
        <title>Description of Pontivivens ytuae sp. nov. isolated from deep sea sediment of Mariana Trench.</title>
        <authorList>
            <person name="Wang Z."/>
            <person name="Sun Q.-L."/>
            <person name="Xu X.-D."/>
            <person name="Tang Y.-Z."/>
            <person name="Zhang J."/>
        </authorList>
    </citation>
    <scope>NUCLEOTIDE SEQUENCE [LARGE SCALE GENOMIC DNA]</scope>
    <source>
        <strain evidence="7 8">MT2928</strain>
    </source>
</reference>
<feature type="transmembrane region" description="Helical" evidence="6">
    <location>
        <begin position="223"/>
        <end position="243"/>
    </location>
</feature>
<dbReference type="InterPro" id="IPR001851">
    <property type="entry name" value="ABC_transp_permease"/>
</dbReference>
<name>A0A7S9LSA2_9RHOB</name>
<dbReference type="AlphaFoldDB" id="A0A7S9LSA2"/>
<evidence type="ECO:0000256" key="2">
    <source>
        <dbReference type="ARBA" id="ARBA00022475"/>
    </source>
</evidence>
<dbReference type="KEGG" id="poz:I0K15_00600"/>
<keyword evidence="8" id="KW-1185">Reference proteome</keyword>
<dbReference type="GO" id="GO:0015658">
    <property type="term" value="F:branched-chain amino acid transmembrane transporter activity"/>
    <property type="evidence" value="ECO:0007669"/>
    <property type="project" value="InterPro"/>
</dbReference>
<evidence type="ECO:0000256" key="3">
    <source>
        <dbReference type="ARBA" id="ARBA00022692"/>
    </source>
</evidence>